<evidence type="ECO:0000256" key="2">
    <source>
        <dbReference type="SAM" id="Phobius"/>
    </source>
</evidence>
<keyword evidence="2" id="KW-1133">Transmembrane helix</keyword>
<reference evidence="3" key="1">
    <citation type="submission" date="2020-06" db="EMBL/GenBank/DDBJ databases">
        <authorList>
            <consortium name="Plant Systems Biology data submission"/>
        </authorList>
    </citation>
    <scope>NUCLEOTIDE SEQUENCE</scope>
    <source>
        <strain evidence="3">D6</strain>
    </source>
</reference>
<evidence type="ECO:0000313" key="3">
    <source>
        <dbReference type="EMBL" id="CAB9499792.1"/>
    </source>
</evidence>
<organism evidence="3 4">
    <name type="scientific">Seminavis robusta</name>
    <dbReference type="NCBI Taxonomy" id="568900"/>
    <lineage>
        <taxon>Eukaryota</taxon>
        <taxon>Sar</taxon>
        <taxon>Stramenopiles</taxon>
        <taxon>Ochrophyta</taxon>
        <taxon>Bacillariophyta</taxon>
        <taxon>Bacillariophyceae</taxon>
        <taxon>Bacillariophycidae</taxon>
        <taxon>Naviculales</taxon>
        <taxon>Naviculaceae</taxon>
        <taxon>Seminavis</taxon>
    </lineage>
</organism>
<proteinExistence type="predicted"/>
<feature type="compositionally biased region" description="Polar residues" evidence="1">
    <location>
        <begin position="263"/>
        <end position="284"/>
    </location>
</feature>
<gene>
    <name evidence="3" type="ORF">SEMRO_69_G038400.1</name>
</gene>
<protein>
    <submittedName>
        <fullName evidence="3">Uncharacterized protein</fullName>
    </submittedName>
</protein>
<feature type="region of interest" description="Disordered" evidence="1">
    <location>
        <begin position="201"/>
        <end position="300"/>
    </location>
</feature>
<dbReference type="Proteomes" id="UP001153069">
    <property type="component" value="Unassembled WGS sequence"/>
</dbReference>
<dbReference type="AlphaFoldDB" id="A0A9N8DBG3"/>
<sequence length="300" mass="31829">MRLNRRQRNPPPESPIFSSERSLGVESVNEEGTKSTFQARIIVTEGGSNIDPAMIEEPSQEAALDTTIALEEASECSDGNELVIITSAVLEPDSEEDEETAVAIEEAALQPVSNKKDERDRGRILKVITVVLILLVAAVIMATLLTGDDENKSEALTSSGGEALDMVSETMAPSYVDDDMDVHDEEDHMIYATAAVTASPSMESSSMSPTMQPTSSSPSFSPSVLPSESPSSLPSQSPSSFPSLMPSSVETETPTSTPTESSQQIFVSISQTLVATEGPSTANDETTDPPFGTSTFGTRT</sequence>
<feature type="compositionally biased region" description="Low complexity" evidence="1">
    <location>
        <begin position="201"/>
        <end position="262"/>
    </location>
</feature>
<name>A0A9N8DBG3_9STRA</name>
<keyword evidence="2" id="KW-0812">Transmembrane</keyword>
<dbReference type="EMBL" id="CAICTM010000068">
    <property type="protein sequence ID" value="CAB9499792.1"/>
    <property type="molecule type" value="Genomic_DNA"/>
</dbReference>
<feature type="transmembrane region" description="Helical" evidence="2">
    <location>
        <begin position="124"/>
        <end position="145"/>
    </location>
</feature>
<comment type="caution">
    <text evidence="3">The sequence shown here is derived from an EMBL/GenBank/DDBJ whole genome shotgun (WGS) entry which is preliminary data.</text>
</comment>
<accession>A0A9N8DBG3</accession>
<evidence type="ECO:0000313" key="4">
    <source>
        <dbReference type="Proteomes" id="UP001153069"/>
    </source>
</evidence>
<feature type="region of interest" description="Disordered" evidence="1">
    <location>
        <begin position="1"/>
        <end position="31"/>
    </location>
</feature>
<keyword evidence="4" id="KW-1185">Reference proteome</keyword>
<keyword evidence="2" id="KW-0472">Membrane</keyword>
<evidence type="ECO:0000256" key="1">
    <source>
        <dbReference type="SAM" id="MobiDB-lite"/>
    </source>
</evidence>